<protein>
    <recommendedName>
        <fullName evidence="3">Transposase MuDR plant domain-containing protein</fullName>
    </recommendedName>
</protein>
<feature type="region of interest" description="Disordered" evidence="1">
    <location>
        <begin position="1"/>
        <end position="34"/>
    </location>
</feature>
<dbReference type="EMBL" id="RXGB01000529">
    <property type="protein sequence ID" value="TMX02965.1"/>
    <property type="molecule type" value="Genomic_DNA"/>
</dbReference>
<feature type="non-terminal residue" evidence="2">
    <location>
        <position position="115"/>
    </location>
</feature>
<evidence type="ECO:0000313" key="2">
    <source>
        <dbReference type="EMBL" id="TMX02965.1"/>
    </source>
</evidence>
<organism evidence="2">
    <name type="scientific">Solanum chilense</name>
    <name type="common">Tomato</name>
    <name type="synonym">Lycopersicon chilense</name>
    <dbReference type="NCBI Taxonomy" id="4083"/>
    <lineage>
        <taxon>Eukaryota</taxon>
        <taxon>Viridiplantae</taxon>
        <taxon>Streptophyta</taxon>
        <taxon>Embryophyta</taxon>
        <taxon>Tracheophyta</taxon>
        <taxon>Spermatophyta</taxon>
        <taxon>Magnoliopsida</taxon>
        <taxon>eudicotyledons</taxon>
        <taxon>Gunneridae</taxon>
        <taxon>Pentapetalae</taxon>
        <taxon>asterids</taxon>
        <taxon>lamiids</taxon>
        <taxon>Solanales</taxon>
        <taxon>Solanaceae</taxon>
        <taxon>Solanoideae</taxon>
        <taxon>Solaneae</taxon>
        <taxon>Solanum</taxon>
        <taxon>Solanum subgen. Lycopersicon</taxon>
    </lineage>
</organism>
<name>A0A6N2C737_SOLCI</name>
<evidence type="ECO:0008006" key="3">
    <source>
        <dbReference type="Google" id="ProtNLM"/>
    </source>
</evidence>
<sequence>MFNNEFDPPEINNPDDEIGIGEGEGHADGPNRESKFPLTPIVGSTYPCASQSSCVNNVRDDEIDFYKGMTFNKKQELTNSLKIACFKKDFRLKKVINSRNVFSFKCSYLECNCWV</sequence>
<reference evidence="2" key="1">
    <citation type="submission" date="2019-05" db="EMBL/GenBank/DDBJ databases">
        <title>The de novo reference genome and transcriptome assemblies of the wild tomato species Solanum chilense.</title>
        <authorList>
            <person name="Stam R."/>
            <person name="Nosenko T."/>
            <person name="Hoerger A.C."/>
            <person name="Stephan W."/>
            <person name="Seidel M.A."/>
            <person name="Kuhn J.M.M."/>
            <person name="Haberer G."/>
            <person name="Tellier A."/>
        </authorList>
    </citation>
    <scope>NUCLEOTIDE SEQUENCE</scope>
    <source>
        <tissue evidence="2">Mature leaves</tissue>
    </source>
</reference>
<gene>
    <name evidence="2" type="ORF">EJD97_018978</name>
</gene>
<accession>A0A6N2C737</accession>
<proteinExistence type="predicted"/>
<feature type="compositionally biased region" description="Basic and acidic residues" evidence="1">
    <location>
        <begin position="23"/>
        <end position="34"/>
    </location>
</feature>
<evidence type="ECO:0000256" key="1">
    <source>
        <dbReference type="SAM" id="MobiDB-lite"/>
    </source>
</evidence>
<comment type="caution">
    <text evidence="2">The sequence shown here is derived from an EMBL/GenBank/DDBJ whole genome shotgun (WGS) entry which is preliminary data.</text>
</comment>
<dbReference type="AlphaFoldDB" id="A0A6N2C737"/>